<reference evidence="1" key="1">
    <citation type="submission" date="2014-08" db="EMBL/GenBank/DDBJ databases">
        <authorList>
            <person name="Sharma Rahul"/>
            <person name="Thines Marco"/>
        </authorList>
    </citation>
    <scope>NUCLEOTIDE SEQUENCE</scope>
</reference>
<name>A0A0F7SKT6_PHARH</name>
<accession>A0A0F7SKT6</accession>
<protein>
    <submittedName>
        <fullName evidence="1">Uncharacterized protein</fullName>
    </submittedName>
</protein>
<evidence type="ECO:0000313" key="1">
    <source>
        <dbReference type="EMBL" id="CED82762.1"/>
    </source>
</evidence>
<organism evidence="1">
    <name type="scientific">Phaffia rhodozyma</name>
    <name type="common">Yeast</name>
    <name type="synonym">Xanthophyllomyces dendrorhous</name>
    <dbReference type="NCBI Taxonomy" id="264483"/>
    <lineage>
        <taxon>Eukaryota</taxon>
        <taxon>Fungi</taxon>
        <taxon>Dikarya</taxon>
        <taxon>Basidiomycota</taxon>
        <taxon>Agaricomycotina</taxon>
        <taxon>Tremellomycetes</taxon>
        <taxon>Cystofilobasidiales</taxon>
        <taxon>Mrakiaceae</taxon>
        <taxon>Phaffia</taxon>
    </lineage>
</organism>
<dbReference type="AlphaFoldDB" id="A0A0F7SKT6"/>
<dbReference type="EMBL" id="LN483142">
    <property type="protein sequence ID" value="CED82762.1"/>
    <property type="molecule type" value="Genomic_DNA"/>
</dbReference>
<proteinExistence type="predicted"/>
<sequence length="354" mass="39496">MLHGRLITSGASKYMICFQRTVASYKKLSNVFSSVNDNSPEGHEDEDDDADLKVEVEVEDKDDFEYEHEDESDEVPLLIPLAPSVPFPPPNGPLQLAATSKLYQFQSFVQHHIEARQIERVVVLGRTSKFSDSRTSLDAQVGLLQHMLGDFKGDTYVLECNGISAYKDNHLLKACKGNKKTLVLATSVDRVCRNPALIEDILGTLDVMTFVHCDTGANCRMLADEWLNTLDEIDQQTWRPILERQLSHTTSAKTAGITFPYLWNTPSVSLREQLKSRVTKDSASIRSTQDAYSTYTTRTKDGLAHAMEMSAETIAFVIAVLVKNEPQRDVSVVFKSVAIVGSSSSVDVQFVTRR</sequence>